<organism evidence="2 3">
    <name type="scientific">Aerophobetes bacterium</name>
    <dbReference type="NCBI Taxonomy" id="2030807"/>
    <lineage>
        <taxon>Bacteria</taxon>
        <taxon>Candidatus Aerophobota</taxon>
    </lineage>
</organism>
<dbReference type="AlphaFoldDB" id="A0A662DGB1"/>
<sequence length="446" mass="52488">MIFLFSRCQLGQTPLPYERGTILKDPYHHLFVSFGKVSFFLRKKKPGSLFSFYLIKKMQKQISSFLNLQLQGSGYRFLKLLATPLGGALTSLGILLLAAFLTGFHLLGPDEFSIIYSWKFGHRGFLGEKVVVRDYSYPAIFSLQGLKIFWQLPKPFNFVHNVSLTKIYSTKVFVILQETEPSGLLDRFFHLFREEWGTGYSGVNLQFTYKVVEPQLWARYDYDGRGKERLSRDLEAYVSQYTEKTRARYREKLYRESPDEIQSHLKKCLAQGKVKEWIRRFLYPSLLDTYRTGSMYERYLTGLRWLKEHPRMRDNPEWQKFVEHEIENIEKLAQNQNEELISQPLKVKRIMNNPTISNLQEYENLYRTINFLVVEDLINQKIINQIKSFPGPESSDPLAGGIVEWIHKNSQLEELIGIRIIDVKRSLRRVSALGWQNELRKRQNLI</sequence>
<proteinExistence type="predicted"/>
<comment type="caution">
    <text evidence="2">The sequence shown here is derived from an EMBL/GenBank/DDBJ whole genome shotgun (WGS) entry which is preliminary data.</text>
</comment>
<protein>
    <submittedName>
        <fullName evidence="2">Uncharacterized protein</fullName>
    </submittedName>
</protein>
<dbReference type="Proteomes" id="UP000280417">
    <property type="component" value="Unassembled WGS sequence"/>
</dbReference>
<keyword evidence="1" id="KW-1133">Transmembrane helix</keyword>
<keyword evidence="1" id="KW-0812">Transmembrane</keyword>
<reference evidence="2 3" key="1">
    <citation type="submission" date="2018-06" db="EMBL/GenBank/DDBJ databases">
        <title>Extensive metabolic versatility and redundancy in microbially diverse, dynamic hydrothermal sediments.</title>
        <authorList>
            <person name="Dombrowski N."/>
            <person name="Teske A."/>
            <person name="Baker B.J."/>
        </authorList>
    </citation>
    <scope>NUCLEOTIDE SEQUENCE [LARGE SCALE GENOMIC DNA]</scope>
    <source>
        <strain evidence="2">B3_G15</strain>
    </source>
</reference>
<gene>
    <name evidence="2" type="ORF">DRJ04_03390</name>
</gene>
<name>A0A662DGB1_UNCAE</name>
<dbReference type="EMBL" id="QMQA01000069">
    <property type="protein sequence ID" value="RLE13918.1"/>
    <property type="molecule type" value="Genomic_DNA"/>
</dbReference>
<feature type="transmembrane region" description="Helical" evidence="1">
    <location>
        <begin position="85"/>
        <end position="107"/>
    </location>
</feature>
<evidence type="ECO:0000313" key="3">
    <source>
        <dbReference type="Proteomes" id="UP000280417"/>
    </source>
</evidence>
<evidence type="ECO:0000313" key="2">
    <source>
        <dbReference type="EMBL" id="RLE13918.1"/>
    </source>
</evidence>
<accession>A0A662DGB1</accession>
<evidence type="ECO:0000256" key="1">
    <source>
        <dbReference type="SAM" id="Phobius"/>
    </source>
</evidence>
<keyword evidence="1" id="KW-0472">Membrane</keyword>